<evidence type="ECO:0000256" key="3">
    <source>
        <dbReference type="ARBA" id="ARBA00023004"/>
    </source>
</evidence>
<protein>
    <submittedName>
        <fullName evidence="7">Glutaredoxin</fullName>
    </submittedName>
</protein>
<dbReference type="FunFam" id="3.40.30.10:FF:000092">
    <property type="entry name" value="Monothiol glutaredoxin"/>
    <property type="match status" value="1"/>
</dbReference>
<dbReference type="Gene3D" id="3.40.30.10">
    <property type="entry name" value="Glutaredoxin"/>
    <property type="match status" value="2"/>
</dbReference>
<name>A0A9W8EA78_9FUNG</name>
<dbReference type="Pfam" id="PF00085">
    <property type="entry name" value="Thioredoxin"/>
    <property type="match status" value="1"/>
</dbReference>
<dbReference type="GO" id="GO:0046872">
    <property type="term" value="F:metal ion binding"/>
    <property type="evidence" value="ECO:0007669"/>
    <property type="project" value="UniProtKB-KW"/>
</dbReference>
<evidence type="ECO:0000256" key="2">
    <source>
        <dbReference type="ARBA" id="ARBA00022723"/>
    </source>
</evidence>
<evidence type="ECO:0000259" key="6">
    <source>
        <dbReference type="PROSITE" id="PS51352"/>
    </source>
</evidence>
<dbReference type="InterPro" id="IPR036249">
    <property type="entry name" value="Thioredoxin-like_sf"/>
</dbReference>
<evidence type="ECO:0000313" key="7">
    <source>
        <dbReference type="EMBL" id="KAJ1969793.1"/>
    </source>
</evidence>
<keyword evidence="8" id="KW-1185">Reference proteome</keyword>
<dbReference type="GO" id="GO:0005634">
    <property type="term" value="C:nucleus"/>
    <property type="evidence" value="ECO:0007669"/>
    <property type="project" value="TreeGrafter"/>
</dbReference>
<accession>A0A9W8EA78</accession>
<evidence type="ECO:0000256" key="4">
    <source>
        <dbReference type="ARBA" id="ARBA00023014"/>
    </source>
</evidence>
<dbReference type="PROSITE" id="PS51352">
    <property type="entry name" value="THIOREDOXIN_2"/>
    <property type="match status" value="1"/>
</dbReference>
<dbReference type="InterPro" id="IPR013766">
    <property type="entry name" value="Thioredoxin_domain"/>
</dbReference>
<comment type="caution">
    <text evidence="7">The sequence shown here is derived from an EMBL/GenBank/DDBJ whole genome shotgun (WGS) entry which is preliminary data.</text>
</comment>
<evidence type="ECO:0000313" key="8">
    <source>
        <dbReference type="Proteomes" id="UP001150925"/>
    </source>
</evidence>
<dbReference type="EMBL" id="JANBPY010000023">
    <property type="protein sequence ID" value="KAJ1969793.1"/>
    <property type="molecule type" value="Genomic_DNA"/>
</dbReference>
<dbReference type="FunFam" id="3.40.30.10:FF:000012">
    <property type="entry name" value="Monothiol glutaredoxin"/>
    <property type="match status" value="1"/>
</dbReference>
<dbReference type="GO" id="GO:0006879">
    <property type="term" value="P:intracellular iron ion homeostasis"/>
    <property type="evidence" value="ECO:0007669"/>
    <property type="project" value="TreeGrafter"/>
</dbReference>
<proteinExistence type="inferred from homology"/>
<organism evidence="7 8">
    <name type="scientific">Dispira parvispora</name>
    <dbReference type="NCBI Taxonomy" id="1520584"/>
    <lineage>
        <taxon>Eukaryota</taxon>
        <taxon>Fungi</taxon>
        <taxon>Fungi incertae sedis</taxon>
        <taxon>Zoopagomycota</taxon>
        <taxon>Kickxellomycotina</taxon>
        <taxon>Dimargaritomycetes</taxon>
        <taxon>Dimargaritales</taxon>
        <taxon>Dimargaritaceae</taxon>
        <taxon>Dispira</taxon>
    </lineage>
</organism>
<dbReference type="InterPro" id="IPR002109">
    <property type="entry name" value="Glutaredoxin"/>
</dbReference>
<keyword evidence="3" id="KW-0408">Iron</keyword>
<dbReference type="GO" id="GO:0051536">
    <property type="term" value="F:iron-sulfur cluster binding"/>
    <property type="evidence" value="ECO:0007669"/>
    <property type="project" value="UniProtKB-KW"/>
</dbReference>
<dbReference type="CDD" id="cd02984">
    <property type="entry name" value="TRX_PICOT"/>
    <property type="match status" value="1"/>
</dbReference>
<dbReference type="Proteomes" id="UP001150925">
    <property type="component" value="Unassembled WGS sequence"/>
</dbReference>
<comment type="function">
    <text evidence="5">Monothiol glutaredoxin involved in the biogenesis of iron-sulfur clusters. Binds one iron-sulfur cluster per dimer. The iron-sulfur cluster is bound between subunits, and is complexed by a bound glutathione and a cysteine residue from each subunit.</text>
</comment>
<dbReference type="PANTHER" id="PTHR10293">
    <property type="entry name" value="GLUTAREDOXIN FAMILY MEMBER"/>
    <property type="match status" value="1"/>
</dbReference>
<keyword evidence="2" id="KW-0479">Metal-binding</keyword>
<comment type="similarity">
    <text evidence="1">Belongs to the glutaredoxin family. Monothiol subfamily.</text>
</comment>
<dbReference type="CDD" id="cd03028">
    <property type="entry name" value="GRX_PICOT_like"/>
    <property type="match status" value="1"/>
</dbReference>
<reference evidence="7" key="1">
    <citation type="submission" date="2022-07" db="EMBL/GenBank/DDBJ databases">
        <title>Phylogenomic reconstructions and comparative analyses of Kickxellomycotina fungi.</title>
        <authorList>
            <person name="Reynolds N.K."/>
            <person name="Stajich J.E."/>
            <person name="Barry K."/>
            <person name="Grigoriev I.V."/>
            <person name="Crous P."/>
            <person name="Smith M.E."/>
        </authorList>
    </citation>
    <scope>NUCLEOTIDE SEQUENCE</scope>
    <source>
        <strain evidence="7">RSA 1196</strain>
    </source>
</reference>
<dbReference type="SUPFAM" id="SSF52833">
    <property type="entry name" value="Thioredoxin-like"/>
    <property type="match status" value="2"/>
</dbReference>
<dbReference type="PANTHER" id="PTHR10293:SF73">
    <property type="entry name" value="GLUTAREDOXIN-3"/>
    <property type="match status" value="1"/>
</dbReference>
<gene>
    <name evidence="7" type="primary">GRX3</name>
    <name evidence="7" type="ORF">IWQ62_000395</name>
</gene>
<keyword evidence="4" id="KW-0411">Iron-sulfur</keyword>
<dbReference type="OrthoDB" id="415696at2759"/>
<dbReference type="GO" id="GO:0005829">
    <property type="term" value="C:cytosol"/>
    <property type="evidence" value="ECO:0007669"/>
    <property type="project" value="TreeGrafter"/>
</dbReference>
<dbReference type="AlphaFoldDB" id="A0A9W8EA78"/>
<dbReference type="InterPro" id="IPR004480">
    <property type="entry name" value="Monothiol_GRX-rel"/>
</dbReference>
<dbReference type="Pfam" id="PF00462">
    <property type="entry name" value="Glutaredoxin"/>
    <property type="match status" value="1"/>
</dbReference>
<sequence length="229" mass="25906">MSPNYLELKDEQQLYRLLRDQSQTTVVLFFTAQWSPQCQQMDPVFTALASKYSDLQFVKVEAESFETVSESYEISAVPSFVFVSEVAIVDRVDGANAPELTRLVEKHHRGPAPSGDVPAAEAVKTDLNTRLKELTHRSPVMIFIKGTPTQPRCGFSRQLVQLLDEREVKYGYFDILSDEEVRQGLKQFSSWPTYPQLYTEGELLGGLDIIKEMIQSGEFMESLPANTKA</sequence>
<dbReference type="GO" id="GO:0015036">
    <property type="term" value="F:disulfide oxidoreductase activity"/>
    <property type="evidence" value="ECO:0007669"/>
    <property type="project" value="UniProtKB-ARBA"/>
</dbReference>
<evidence type="ECO:0000256" key="5">
    <source>
        <dbReference type="ARBA" id="ARBA00055846"/>
    </source>
</evidence>
<feature type="domain" description="Thioredoxin" evidence="6">
    <location>
        <begin position="1"/>
        <end position="109"/>
    </location>
</feature>
<evidence type="ECO:0000256" key="1">
    <source>
        <dbReference type="ARBA" id="ARBA00009630"/>
    </source>
</evidence>
<dbReference type="InterPro" id="IPR033658">
    <property type="entry name" value="GRX_PICOT-like"/>
</dbReference>
<dbReference type="PROSITE" id="PS51354">
    <property type="entry name" value="GLUTAREDOXIN_2"/>
    <property type="match status" value="1"/>
</dbReference>